<evidence type="ECO:0000256" key="1">
    <source>
        <dbReference type="ARBA" id="ARBA00000985"/>
    </source>
</evidence>
<comment type="catalytic activity">
    <reaction evidence="1">
        <text>2-(N(omega)-L-arginino)succinate = fumarate + L-arginine</text>
        <dbReference type="Rhea" id="RHEA:24020"/>
        <dbReference type="ChEBI" id="CHEBI:29806"/>
        <dbReference type="ChEBI" id="CHEBI:32682"/>
        <dbReference type="ChEBI" id="CHEBI:57472"/>
        <dbReference type="EC" id="4.3.2.1"/>
    </reaction>
</comment>
<evidence type="ECO:0000256" key="2">
    <source>
        <dbReference type="ARBA" id="ARBA00004941"/>
    </source>
</evidence>
<dbReference type="Gene3D" id="1.10.275.10">
    <property type="entry name" value="Fumarase/aspartase (N-terminal domain)"/>
    <property type="match status" value="1"/>
</dbReference>
<sequence length="890" mass="99605">MNNEYIIFIESNTSGSGEQFVDLAIKEGLVPVFLTSTPEKYPFLTKLFIHPVICDTKDDDNLFKLISQYSNVVGIFSSSEYYIEIAAKLAKAFGLPANTPTAVSHARNKAQLCHILNTADLAIPHTVEICDFQAFDRHSGHFKFPVVAKPTSGSGSSLVKLCNDSTELQTHVEKIFAQQVSHPLSTTKQSVLVQEYVAGEEFSVETFSHNGTTHVIGITQKHLASPPYFIESGHEFPAEIDPQLSAKIEALVINALNAIDYHFGPAHTEIRVRHNTPYLIEINPRLAGGMIPELIKQATGLDLVLQTLRLYTGKPTQLQSQHHLHACIRFIIANQNGYFTDLRKPADSAIRITKPLGSYISLAHDFSDRLGFVITTSTQNQTAINQAENEIDNADIVFSHDSVTTDSTLKNTGRLAAALDEELHHLIAQRYPQHDLSEEYLHLSWIDSAHVMMLFNQGFLSDEATRKILAEISDLQKHDFAQLKSFVSARGTYLIYENYLIEKLGIDIAGKIHTGRSRNDINATLFKLTARQLTIEIFESLWLLRATLLRQAQENLSTVFPIYSQYQTALPSNLAFYYLGLDQVLSRDMAELKHHFVDLLTCPMGSGASAGTTLPINPTEVAHALGFQSVAQNALDAIANRDIALRIQNTLSTIAVTISRLATDFHIWATNEFSFIELPDSLCGSSSMMPQKKNPYLLEKVKGYCASIISNQAKMFNTMQKTPFSNSVEVGTEAIIPFHESIFQCKKSLRVMQKHIDSLTVNTTNTTSSAIKHVTCATYICEHLVKEYHIPFREAHFKIGDKIRASLENKMSGNDSVWELAPTIEEQKHTPLTWSDHLEYGSGPGFKSCRTQLAHANDALRMDSFWMHRMKIDIDRRTIPFNEQLASFKC</sequence>
<reference evidence="9" key="1">
    <citation type="submission" date="2017-02" db="EMBL/GenBank/DDBJ databases">
        <authorList>
            <person name="Rodrigo-Torres L."/>
            <person name="Arahal R.D."/>
            <person name="Lucena T."/>
        </authorList>
    </citation>
    <scope>NUCLEOTIDE SEQUENCE [LARGE SCALE GENOMIC DNA]</scope>
    <source>
        <strain evidence="9">CECT 7878</strain>
    </source>
</reference>
<dbReference type="RefSeq" id="WP_159440419.1">
    <property type="nucleotide sequence ID" value="NZ_FULE01000008.1"/>
</dbReference>
<evidence type="ECO:0000313" key="8">
    <source>
        <dbReference type="EMBL" id="SJN53705.1"/>
    </source>
</evidence>
<keyword evidence="5" id="KW-0055">Arginine biosynthesis</keyword>
<dbReference type="EMBL" id="FULE01000008">
    <property type="protein sequence ID" value="SJN53705.1"/>
    <property type="molecule type" value="Genomic_DNA"/>
</dbReference>
<dbReference type="OrthoDB" id="9769623at2"/>
<dbReference type="InterPro" id="IPR024083">
    <property type="entry name" value="Fumarase/histidase_N"/>
</dbReference>
<organism evidence="8 9">
    <name type="scientific">Vibrio ruber (strain DSM 16370 / JCM 11486 / BCRC 17186 / CECT 7878 / LMG 23124 / VR1)</name>
    <dbReference type="NCBI Taxonomy" id="1123498"/>
    <lineage>
        <taxon>Bacteria</taxon>
        <taxon>Pseudomonadati</taxon>
        <taxon>Pseudomonadota</taxon>
        <taxon>Gammaproteobacteria</taxon>
        <taxon>Vibrionales</taxon>
        <taxon>Vibrionaceae</taxon>
        <taxon>Vibrio</taxon>
    </lineage>
</organism>
<evidence type="ECO:0000256" key="5">
    <source>
        <dbReference type="ARBA" id="ARBA00022571"/>
    </source>
</evidence>
<dbReference type="UniPathway" id="UPA00068">
    <property type="reaction ID" value="UER00114"/>
</dbReference>
<dbReference type="CDD" id="cd01359">
    <property type="entry name" value="Argininosuccinate_lyase"/>
    <property type="match status" value="1"/>
</dbReference>
<comment type="similarity">
    <text evidence="3">In the N-terminal section; belongs to the lyase 1 family. Argininosuccinate lyase subfamily.</text>
</comment>
<dbReference type="GO" id="GO:0042450">
    <property type="term" value="P:L-arginine biosynthetic process via ornithine"/>
    <property type="evidence" value="ECO:0007669"/>
    <property type="project" value="InterPro"/>
</dbReference>
<dbReference type="Pfam" id="PF13535">
    <property type="entry name" value="ATP-grasp_4"/>
    <property type="match status" value="1"/>
</dbReference>
<evidence type="ECO:0000313" key="9">
    <source>
        <dbReference type="Proteomes" id="UP000188276"/>
    </source>
</evidence>
<dbReference type="AlphaFoldDB" id="A0A1R4LAW6"/>
<dbReference type="InterPro" id="IPR000362">
    <property type="entry name" value="Fumarate_lyase_fam"/>
</dbReference>
<evidence type="ECO:0000256" key="4">
    <source>
        <dbReference type="ARBA" id="ARBA00012338"/>
    </source>
</evidence>
<keyword evidence="5" id="KW-0028">Amino-acid biosynthesis</keyword>
<evidence type="ECO:0000259" key="7">
    <source>
        <dbReference type="PROSITE" id="PS50975"/>
    </source>
</evidence>
<dbReference type="Gene3D" id="1.20.200.10">
    <property type="entry name" value="Fumarase/aspartase (Central domain)"/>
    <property type="match status" value="1"/>
</dbReference>
<accession>A0A1R4LAW6</accession>
<keyword evidence="6" id="KW-0067">ATP-binding</keyword>
<dbReference type="GO" id="GO:0004056">
    <property type="term" value="F:argininosuccinate lyase activity"/>
    <property type="evidence" value="ECO:0007669"/>
    <property type="project" value="UniProtKB-EC"/>
</dbReference>
<dbReference type="InterPro" id="IPR011761">
    <property type="entry name" value="ATP-grasp"/>
</dbReference>
<dbReference type="SUPFAM" id="SSF48557">
    <property type="entry name" value="L-aspartase-like"/>
    <property type="match status" value="1"/>
</dbReference>
<keyword evidence="9" id="KW-1185">Reference proteome</keyword>
<dbReference type="PROSITE" id="PS00867">
    <property type="entry name" value="CPSASE_2"/>
    <property type="match status" value="1"/>
</dbReference>
<comment type="pathway">
    <text evidence="2">Amino-acid biosynthesis; L-arginine biosynthesis; L-arginine from L-ornithine and carbamoyl phosphate: step 3/3.</text>
</comment>
<evidence type="ECO:0000256" key="6">
    <source>
        <dbReference type="PROSITE-ProRule" id="PRU00409"/>
    </source>
</evidence>
<dbReference type="InterPro" id="IPR008948">
    <property type="entry name" value="L-Aspartase-like"/>
</dbReference>
<dbReference type="SUPFAM" id="SSF56059">
    <property type="entry name" value="Glutathione synthetase ATP-binding domain-like"/>
    <property type="match status" value="1"/>
</dbReference>
<keyword evidence="8" id="KW-0456">Lyase</keyword>
<gene>
    <name evidence="8" type="primary">argH_1</name>
    <name evidence="8" type="ORF">VR7878_00457</name>
</gene>
<dbReference type="Proteomes" id="UP000188276">
    <property type="component" value="Unassembled WGS sequence"/>
</dbReference>
<dbReference type="STRING" id="1123498.VR7878_00457"/>
<dbReference type="EC" id="4.3.2.1" evidence="4"/>
<dbReference type="GO" id="GO:0046872">
    <property type="term" value="F:metal ion binding"/>
    <property type="evidence" value="ECO:0007669"/>
    <property type="project" value="InterPro"/>
</dbReference>
<dbReference type="Gene3D" id="1.10.40.30">
    <property type="entry name" value="Fumarase/aspartase (C-terminal domain)"/>
    <property type="match status" value="1"/>
</dbReference>
<dbReference type="PANTHER" id="PTHR43814:SF1">
    <property type="entry name" value="ARGININOSUCCINATE LYASE"/>
    <property type="match status" value="1"/>
</dbReference>
<dbReference type="Gene3D" id="3.30.470.20">
    <property type="entry name" value="ATP-grasp fold, B domain"/>
    <property type="match status" value="1"/>
</dbReference>
<dbReference type="PRINTS" id="PR00149">
    <property type="entry name" value="FUMRATELYASE"/>
</dbReference>
<keyword evidence="6" id="KW-0547">Nucleotide-binding</keyword>
<dbReference type="InterPro" id="IPR009049">
    <property type="entry name" value="Argininosuccinate_lyase"/>
</dbReference>
<dbReference type="Pfam" id="PF00206">
    <property type="entry name" value="Lyase_1"/>
    <property type="match status" value="1"/>
</dbReference>
<dbReference type="InterPro" id="IPR022761">
    <property type="entry name" value="Fumarate_lyase_N"/>
</dbReference>
<dbReference type="PANTHER" id="PTHR43814">
    <property type="entry name" value="ARGININOSUCCINATE LYASE"/>
    <property type="match status" value="1"/>
</dbReference>
<dbReference type="InterPro" id="IPR005479">
    <property type="entry name" value="CPAse_ATP-bd"/>
</dbReference>
<evidence type="ECO:0000256" key="3">
    <source>
        <dbReference type="ARBA" id="ARBA00005552"/>
    </source>
</evidence>
<feature type="domain" description="ATP-grasp" evidence="7">
    <location>
        <begin position="113"/>
        <end position="312"/>
    </location>
</feature>
<proteinExistence type="inferred from homology"/>
<dbReference type="GO" id="GO:0005829">
    <property type="term" value="C:cytosol"/>
    <property type="evidence" value="ECO:0007669"/>
    <property type="project" value="TreeGrafter"/>
</dbReference>
<name>A0A1R4LAW6_VIBR1</name>
<dbReference type="PROSITE" id="PS50975">
    <property type="entry name" value="ATP_GRASP"/>
    <property type="match status" value="1"/>
</dbReference>
<dbReference type="GO" id="GO:0005524">
    <property type="term" value="F:ATP binding"/>
    <property type="evidence" value="ECO:0007669"/>
    <property type="project" value="UniProtKB-UniRule"/>
</dbReference>
<dbReference type="PRINTS" id="PR00145">
    <property type="entry name" value="ARGSUCLYASE"/>
</dbReference>
<dbReference type="NCBIfam" id="NF002563">
    <property type="entry name" value="PRK02186.1"/>
    <property type="match status" value="1"/>
</dbReference>
<protein>
    <recommendedName>
        <fullName evidence="4">argininosuccinate lyase</fullName>
        <ecNumber evidence="4">4.3.2.1</ecNumber>
    </recommendedName>
</protein>